<gene>
    <name evidence="2" type="ORF">GCM10023215_34380</name>
</gene>
<dbReference type="SUPFAM" id="SSF109854">
    <property type="entry name" value="DinB/YfiT-like putative metalloenzymes"/>
    <property type="match status" value="1"/>
</dbReference>
<name>A0ABP8WSW6_9PSEU</name>
<dbReference type="InterPro" id="IPR024344">
    <property type="entry name" value="MDMPI_metal-binding"/>
</dbReference>
<evidence type="ECO:0000313" key="3">
    <source>
        <dbReference type="Proteomes" id="UP001500325"/>
    </source>
</evidence>
<dbReference type="Pfam" id="PF11716">
    <property type="entry name" value="MDMPI_N"/>
    <property type="match status" value="1"/>
</dbReference>
<keyword evidence="2" id="KW-0413">Isomerase</keyword>
<dbReference type="Proteomes" id="UP001500325">
    <property type="component" value="Unassembled WGS sequence"/>
</dbReference>
<dbReference type="Gene3D" id="1.20.120.450">
    <property type="entry name" value="dinb family like domain"/>
    <property type="match status" value="1"/>
</dbReference>
<evidence type="ECO:0000313" key="2">
    <source>
        <dbReference type="EMBL" id="GAA4693958.1"/>
    </source>
</evidence>
<reference evidence="3" key="1">
    <citation type="journal article" date="2019" name="Int. J. Syst. Evol. Microbiol.">
        <title>The Global Catalogue of Microorganisms (GCM) 10K type strain sequencing project: providing services to taxonomists for standard genome sequencing and annotation.</title>
        <authorList>
            <consortium name="The Broad Institute Genomics Platform"/>
            <consortium name="The Broad Institute Genome Sequencing Center for Infectious Disease"/>
            <person name="Wu L."/>
            <person name="Ma J."/>
        </authorList>
    </citation>
    <scope>NUCLEOTIDE SEQUENCE [LARGE SCALE GENOMIC DNA]</scope>
    <source>
        <strain evidence="3">JCM 18055</strain>
    </source>
</reference>
<accession>A0ABP8WSW6</accession>
<sequence>MTRTGRPDYMAMAMAERAEITDLLASLTPEQWKAPTLCEDWRVRDVVAHMFSYDELGTIGLIRRFARGRFTRGGPNALGLADYADRSPDELVALARAHQRPRGLTAGFGGRIALTDGTIHHQDIRRPLGLPRHLPAERLAVVLEFARTAPTIGARKRIRGLTLTATDLDWTTGEGPEVSGPGEALLMALAGRRGITGDLSGPGLPELAERIGG</sequence>
<dbReference type="InterPro" id="IPR017517">
    <property type="entry name" value="Maleyloyr_isom"/>
</dbReference>
<dbReference type="GO" id="GO:0016853">
    <property type="term" value="F:isomerase activity"/>
    <property type="evidence" value="ECO:0007669"/>
    <property type="project" value="UniProtKB-KW"/>
</dbReference>
<organism evidence="2 3">
    <name type="scientific">Pseudonocardia yuanmonensis</name>
    <dbReference type="NCBI Taxonomy" id="1095914"/>
    <lineage>
        <taxon>Bacteria</taxon>
        <taxon>Bacillati</taxon>
        <taxon>Actinomycetota</taxon>
        <taxon>Actinomycetes</taxon>
        <taxon>Pseudonocardiales</taxon>
        <taxon>Pseudonocardiaceae</taxon>
        <taxon>Pseudonocardia</taxon>
    </lineage>
</organism>
<protein>
    <submittedName>
        <fullName evidence="2">Maleylpyruvate isomerase family mycothiol-dependent enzyme</fullName>
    </submittedName>
</protein>
<feature type="domain" description="Mycothiol-dependent maleylpyruvate isomerase metal-binding" evidence="1">
    <location>
        <begin position="15"/>
        <end position="98"/>
    </location>
</feature>
<dbReference type="InterPro" id="IPR034660">
    <property type="entry name" value="DinB/YfiT-like"/>
</dbReference>
<comment type="caution">
    <text evidence="2">The sequence shown here is derived from an EMBL/GenBank/DDBJ whole genome shotgun (WGS) entry which is preliminary data.</text>
</comment>
<proteinExistence type="predicted"/>
<dbReference type="RefSeq" id="WP_345381566.1">
    <property type="nucleotide sequence ID" value="NZ_BAABIC010000011.1"/>
</dbReference>
<keyword evidence="3" id="KW-1185">Reference proteome</keyword>
<evidence type="ECO:0000259" key="1">
    <source>
        <dbReference type="Pfam" id="PF11716"/>
    </source>
</evidence>
<dbReference type="NCBIfam" id="TIGR03083">
    <property type="entry name" value="maleylpyruvate isomerase family mycothiol-dependent enzyme"/>
    <property type="match status" value="1"/>
</dbReference>
<dbReference type="EMBL" id="BAABIC010000011">
    <property type="protein sequence ID" value="GAA4693958.1"/>
    <property type="molecule type" value="Genomic_DNA"/>
</dbReference>